<protein>
    <recommendedName>
        <fullName evidence="3">Galectin</fullName>
    </recommendedName>
</protein>
<dbReference type="PROSITE" id="PS51304">
    <property type="entry name" value="GALECTIN"/>
    <property type="match status" value="2"/>
</dbReference>
<dbReference type="GO" id="GO:0005829">
    <property type="term" value="C:cytosol"/>
    <property type="evidence" value="ECO:0007669"/>
    <property type="project" value="TreeGrafter"/>
</dbReference>
<dbReference type="Ensembl" id="ENSSRHT00000004063.1">
    <property type="protein sequence ID" value="ENSSRHP00000003918.1"/>
    <property type="gene ID" value="ENSSRHG00000002538.1"/>
</dbReference>
<dbReference type="SMART" id="SM00908">
    <property type="entry name" value="Gal-bind_lectin"/>
    <property type="match status" value="2"/>
</dbReference>
<dbReference type="Proteomes" id="UP000472270">
    <property type="component" value="Unassembled WGS sequence"/>
</dbReference>
<dbReference type="Gene3D" id="2.60.120.200">
    <property type="match status" value="2"/>
</dbReference>
<dbReference type="InterPro" id="IPR001079">
    <property type="entry name" value="Galectin_CRD"/>
</dbReference>
<evidence type="ECO:0000313" key="5">
    <source>
        <dbReference type="Ensembl" id="ENSSRHP00000003918.1"/>
    </source>
</evidence>
<dbReference type="GO" id="GO:2000562">
    <property type="term" value="P:negative regulation of CD4-positive, alpha-beta T cell proliferation"/>
    <property type="evidence" value="ECO:0007669"/>
    <property type="project" value="TreeGrafter"/>
</dbReference>
<keyword evidence="2" id="KW-0677">Repeat</keyword>
<evidence type="ECO:0000313" key="6">
    <source>
        <dbReference type="Proteomes" id="UP000472270"/>
    </source>
</evidence>
<dbReference type="SMART" id="SM00276">
    <property type="entry name" value="GLECT"/>
    <property type="match status" value="2"/>
</dbReference>
<evidence type="ECO:0000259" key="4">
    <source>
        <dbReference type="PROSITE" id="PS51304"/>
    </source>
</evidence>
<dbReference type="InterPro" id="IPR044156">
    <property type="entry name" value="Galectin-like"/>
</dbReference>
<dbReference type="PANTHER" id="PTHR11346">
    <property type="entry name" value="GALECTIN"/>
    <property type="match status" value="1"/>
</dbReference>
<feature type="domain" description="Galectin" evidence="4">
    <location>
        <begin position="1"/>
        <end position="121"/>
    </location>
</feature>
<dbReference type="SUPFAM" id="SSF49899">
    <property type="entry name" value="Concanavalin A-like lectins/glucanases"/>
    <property type="match status" value="2"/>
</dbReference>
<reference evidence="5" key="2">
    <citation type="submission" date="2025-09" db="UniProtKB">
        <authorList>
            <consortium name="Ensembl"/>
        </authorList>
    </citation>
    <scope>IDENTIFICATION</scope>
</reference>
<sequence length="299" mass="34267">MLDGMIVTVCGRVSPHSSRFQVDLMHGSDIVLHFNLRYVGGSEYVVHNTCQYGHWGSEERKYETPFPRGQMFALQILVTQETYKISTNGKPFSEYKHRMPFSHVDSICIGGMVELSLVAFQYPVVRKKKYFTTSPLLGIYQYQCPCYAAPLGSFYYIAIYKNIFNYNQMVPYKSTFCGGVHPGKIFIIQGFLNPGGNRMEISLRHKTGINVVVCNSYEDGTWGNEERSESLGKNRLCLLCAFQVTIFSSHDHYKVFVNGEQTHTYSHRFTKLEEIDVLEVSGDVELTFVQPLHRFHTDL</sequence>
<organism evidence="5 6">
    <name type="scientific">Sinocyclocheilus rhinocerous</name>
    <dbReference type="NCBI Taxonomy" id="307959"/>
    <lineage>
        <taxon>Eukaryota</taxon>
        <taxon>Metazoa</taxon>
        <taxon>Chordata</taxon>
        <taxon>Craniata</taxon>
        <taxon>Vertebrata</taxon>
        <taxon>Euteleostomi</taxon>
        <taxon>Actinopterygii</taxon>
        <taxon>Neopterygii</taxon>
        <taxon>Teleostei</taxon>
        <taxon>Ostariophysi</taxon>
        <taxon>Cypriniformes</taxon>
        <taxon>Cyprinidae</taxon>
        <taxon>Cyprininae</taxon>
        <taxon>Sinocyclocheilus</taxon>
    </lineage>
</organism>
<feature type="domain" description="Galectin" evidence="4">
    <location>
        <begin position="140"/>
        <end position="292"/>
    </location>
</feature>
<keyword evidence="6" id="KW-1185">Reference proteome</keyword>
<evidence type="ECO:0000256" key="3">
    <source>
        <dbReference type="RuleBase" id="RU102079"/>
    </source>
</evidence>
<evidence type="ECO:0000256" key="1">
    <source>
        <dbReference type="ARBA" id="ARBA00022734"/>
    </source>
</evidence>
<keyword evidence="1 3" id="KW-0430">Lectin</keyword>
<dbReference type="Pfam" id="PF00337">
    <property type="entry name" value="Gal-bind_lectin"/>
    <property type="match status" value="2"/>
</dbReference>
<dbReference type="GO" id="GO:0016936">
    <property type="term" value="F:galactoside binding"/>
    <property type="evidence" value="ECO:0007669"/>
    <property type="project" value="TreeGrafter"/>
</dbReference>
<reference evidence="5" key="1">
    <citation type="submission" date="2025-08" db="UniProtKB">
        <authorList>
            <consortium name="Ensembl"/>
        </authorList>
    </citation>
    <scope>IDENTIFICATION</scope>
</reference>
<gene>
    <name evidence="5" type="primary">LOC107752406</name>
</gene>
<dbReference type="GO" id="GO:0005634">
    <property type="term" value="C:nucleus"/>
    <property type="evidence" value="ECO:0007669"/>
    <property type="project" value="TreeGrafter"/>
</dbReference>
<dbReference type="GO" id="GO:0032689">
    <property type="term" value="P:negative regulation of type II interferon production"/>
    <property type="evidence" value="ECO:0007669"/>
    <property type="project" value="TreeGrafter"/>
</dbReference>
<evidence type="ECO:0000256" key="2">
    <source>
        <dbReference type="ARBA" id="ARBA00022737"/>
    </source>
</evidence>
<dbReference type="CDD" id="cd00070">
    <property type="entry name" value="GLECT"/>
    <property type="match status" value="2"/>
</dbReference>
<accession>A0A673FWB5</accession>
<dbReference type="PANTHER" id="PTHR11346:SF32">
    <property type="entry name" value="GALECTIN-4"/>
    <property type="match status" value="1"/>
</dbReference>
<dbReference type="AlphaFoldDB" id="A0A673FWB5"/>
<proteinExistence type="predicted"/>
<dbReference type="InterPro" id="IPR013320">
    <property type="entry name" value="ConA-like_dom_sf"/>
</dbReference>
<dbReference type="GO" id="GO:0030246">
    <property type="term" value="F:carbohydrate binding"/>
    <property type="evidence" value="ECO:0007669"/>
    <property type="project" value="UniProtKB-UniRule"/>
</dbReference>
<dbReference type="GO" id="GO:0010628">
    <property type="term" value="P:positive regulation of gene expression"/>
    <property type="evidence" value="ECO:0007669"/>
    <property type="project" value="TreeGrafter"/>
</dbReference>
<name>A0A673FWB5_9TELE</name>